<name>A0A1S1PS30_9ACTN</name>
<dbReference type="OrthoDB" id="3216233at2"/>
<feature type="compositionally biased region" description="Low complexity" evidence="1">
    <location>
        <begin position="249"/>
        <end position="262"/>
    </location>
</feature>
<evidence type="ECO:0000256" key="2">
    <source>
        <dbReference type="SAM" id="Phobius"/>
    </source>
</evidence>
<organism evidence="3 4">
    <name type="scientific">Parafrankia soli</name>
    <dbReference type="NCBI Taxonomy" id="2599596"/>
    <lineage>
        <taxon>Bacteria</taxon>
        <taxon>Bacillati</taxon>
        <taxon>Actinomycetota</taxon>
        <taxon>Actinomycetes</taxon>
        <taxon>Frankiales</taxon>
        <taxon>Frankiaceae</taxon>
        <taxon>Parafrankia</taxon>
    </lineage>
</organism>
<comment type="caution">
    <text evidence="3">The sequence shown here is derived from an EMBL/GenBank/DDBJ whole genome shotgun (WGS) entry which is preliminary data.</text>
</comment>
<keyword evidence="2" id="KW-0472">Membrane</keyword>
<dbReference type="EMBL" id="MAXA01000236">
    <property type="protein sequence ID" value="OHV24117.1"/>
    <property type="molecule type" value="Genomic_DNA"/>
</dbReference>
<reference evidence="4" key="1">
    <citation type="submission" date="2016-07" db="EMBL/GenBank/DDBJ databases">
        <title>Frankia sp. NRRL B-16219 Genome sequencing.</title>
        <authorList>
            <person name="Ghodhbane-Gtari F."/>
            <person name="Swanson E."/>
            <person name="Gueddou A."/>
            <person name="Louati M."/>
            <person name="Nouioui I."/>
            <person name="Hezbri K."/>
            <person name="Abebe-Akele F."/>
            <person name="Simpson S."/>
            <person name="Morris K."/>
            <person name="Thomas K."/>
            <person name="Gtari M."/>
            <person name="Tisa L.S."/>
        </authorList>
    </citation>
    <scope>NUCLEOTIDE SEQUENCE [LARGE SCALE GENOMIC DNA]</scope>
    <source>
        <strain evidence="4">NRRL B-16219</strain>
    </source>
</reference>
<feature type="transmembrane region" description="Helical" evidence="2">
    <location>
        <begin position="21"/>
        <end position="39"/>
    </location>
</feature>
<keyword evidence="2" id="KW-0812">Transmembrane</keyword>
<feature type="region of interest" description="Disordered" evidence="1">
    <location>
        <begin position="245"/>
        <end position="264"/>
    </location>
</feature>
<dbReference type="AlphaFoldDB" id="A0A1S1PS30"/>
<keyword evidence="2" id="KW-1133">Transmembrane helix</keyword>
<proteinExistence type="predicted"/>
<evidence type="ECO:0000313" key="4">
    <source>
        <dbReference type="Proteomes" id="UP000179769"/>
    </source>
</evidence>
<dbReference type="Proteomes" id="UP000179769">
    <property type="component" value="Unassembled WGS sequence"/>
</dbReference>
<feature type="transmembrane region" description="Helical" evidence="2">
    <location>
        <begin position="45"/>
        <end position="66"/>
    </location>
</feature>
<evidence type="ECO:0000313" key="3">
    <source>
        <dbReference type="EMBL" id="OHV24117.1"/>
    </source>
</evidence>
<gene>
    <name evidence="3" type="ORF">BBK14_23245</name>
</gene>
<keyword evidence="4" id="KW-1185">Reference proteome</keyword>
<sequence length="291" mass="33469">MSRSFSSRDDRRGSWARFQDAVVFLFTVGTGASALGGWTAGTAQVVLRVVAGIAAIYMIYLLGTYYRLSRENDLVSAEQLIRDVEDVVTRQSAPNEESVQVKIIIGCSDEADRVQEEVQVRPNPQVVNRIIRPIMPYHWRRPGHLRDIEFTCTVDESDDGPVLVRPRPMRNREYLQIWLIFTPTLTKPTVWRFQYRPRGLWRELRETGHDRLVRHDTMPSDGRSPMVDFRITFVFVDSTFKPRVSERNGYGTTSGPTRSSTGEWVVDWHDPSPQGRRYEWVIARTPVIGAN</sequence>
<protein>
    <submittedName>
        <fullName evidence="3">Uncharacterized protein</fullName>
    </submittedName>
</protein>
<accession>A0A1S1PS30</accession>
<evidence type="ECO:0000256" key="1">
    <source>
        <dbReference type="SAM" id="MobiDB-lite"/>
    </source>
</evidence>
<dbReference type="RefSeq" id="WP_071065659.1">
    <property type="nucleotide sequence ID" value="NZ_MAXA01000236.1"/>
</dbReference>